<dbReference type="PATRIC" id="fig|935700.4.peg.2161"/>
<keyword evidence="3" id="KW-1185">Reference proteome</keyword>
<sequence>MTQTHRDEWIHRDGGRSALTVACLVFGTCILAVGWAQDASGFWLTVVGLPVLALAWLVVRNPRFETRLDAQALTLIEPRGTRVFPLTRIRHLEAEDWSDATRYSLHLESGEVIDLSSWQLATLSRTAQAFRARGVDVLIR</sequence>
<feature type="transmembrane region" description="Helical" evidence="1">
    <location>
        <begin position="42"/>
        <end position="59"/>
    </location>
</feature>
<reference evidence="2 3" key="1">
    <citation type="submission" date="2015-02" db="EMBL/GenBank/DDBJ databases">
        <title>Genome Sequence of Jannaschia aquimarina DSM28248, a member of the Roseobacter clade.</title>
        <authorList>
            <person name="Voget S."/>
            <person name="Daniel R."/>
        </authorList>
    </citation>
    <scope>NUCLEOTIDE SEQUENCE [LARGE SCALE GENOMIC DNA]</scope>
    <source>
        <strain evidence="2 3">GSW-M26</strain>
    </source>
</reference>
<dbReference type="Proteomes" id="UP000032232">
    <property type="component" value="Unassembled WGS sequence"/>
</dbReference>
<proteinExistence type="predicted"/>
<protein>
    <submittedName>
        <fullName evidence="2">Uncharacterized protein</fullName>
    </submittedName>
</protein>
<evidence type="ECO:0000256" key="1">
    <source>
        <dbReference type="SAM" id="Phobius"/>
    </source>
</evidence>
<keyword evidence="1" id="KW-0472">Membrane</keyword>
<evidence type="ECO:0000313" key="3">
    <source>
        <dbReference type="Proteomes" id="UP000032232"/>
    </source>
</evidence>
<dbReference type="EMBL" id="JYFE01000040">
    <property type="protein sequence ID" value="KIT16133.1"/>
    <property type="molecule type" value="Genomic_DNA"/>
</dbReference>
<gene>
    <name evidence="2" type="ORF">jaqu_20950</name>
</gene>
<comment type="caution">
    <text evidence="2">The sequence shown here is derived from an EMBL/GenBank/DDBJ whole genome shotgun (WGS) entry which is preliminary data.</text>
</comment>
<keyword evidence="1" id="KW-1133">Transmembrane helix</keyword>
<evidence type="ECO:0000313" key="2">
    <source>
        <dbReference type="EMBL" id="KIT16133.1"/>
    </source>
</evidence>
<name>A0A0D1D875_9RHOB</name>
<dbReference type="RefSeq" id="WP_043918913.1">
    <property type="nucleotide sequence ID" value="NZ_FZPF01000013.1"/>
</dbReference>
<organism evidence="2 3">
    <name type="scientific">Jannaschia aquimarina</name>
    <dbReference type="NCBI Taxonomy" id="935700"/>
    <lineage>
        <taxon>Bacteria</taxon>
        <taxon>Pseudomonadati</taxon>
        <taxon>Pseudomonadota</taxon>
        <taxon>Alphaproteobacteria</taxon>
        <taxon>Rhodobacterales</taxon>
        <taxon>Roseobacteraceae</taxon>
        <taxon>Jannaschia</taxon>
    </lineage>
</organism>
<dbReference type="STRING" id="935700.jaqu_20950"/>
<dbReference type="AlphaFoldDB" id="A0A0D1D875"/>
<accession>A0A0D1D875</accession>
<feature type="transmembrane region" description="Helical" evidence="1">
    <location>
        <begin position="18"/>
        <end position="36"/>
    </location>
</feature>
<keyword evidence="1" id="KW-0812">Transmembrane</keyword>